<gene>
    <name evidence="3" type="ORF">CYMTET_3995</name>
</gene>
<proteinExistence type="predicted"/>
<dbReference type="PANTHER" id="PTHR14499:SF136">
    <property type="entry name" value="GH08630P"/>
    <property type="match status" value="1"/>
</dbReference>
<dbReference type="InterPro" id="IPR011333">
    <property type="entry name" value="SKP1/BTB/POZ_sf"/>
</dbReference>
<dbReference type="InterPro" id="IPR000210">
    <property type="entry name" value="BTB/POZ_dom"/>
</dbReference>
<dbReference type="PANTHER" id="PTHR14499">
    <property type="entry name" value="POTASSIUM CHANNEL TETRAMERIZATION DOMAIN-CONTAINING"/>
    <property type="match status" value="1"/>
</dbReference>
<dbReference type="SUPFAM" id="SSF54695">
    <property type="entry name" value="POZ domain"/>
    <property type="match status" value="1"/>
</dbReference>
<organism evidence="3 4">
    <name type="scientific">Cymbomonas tetramitiformis</name>
    <dbReference type="NCBI Taxonomy" id="36881"/>
    <lineage>
        <taxon>Eukaryota</taxon>
        <taxon>Viridiplantae</taxon>
        <taxon>Chlorophyta</taxon>
        <taxon>Pyramimonadophyceae</taxon>
        <taxon>Pyramimonadales</taxon>
        <taxon>Pyramimonadaceae</taxon>
        <taxon>Cymbomonas</taxon>
    </lineage>
</organism>
<comment type="pathway">
    <text evidence="1">Protein modification; protein ubiquitination.</text>
</comment>
<comment type="caution">
    <text evidence="3">The sequence shown here is derived from an EMBL/GenBank/DDBJ whole genome shotgun (WGS) entry which is preliminary data.</text>
</comment>
<keyword evidence="4" id="KW-1185">Reference proteome</keyword>
<evidence type="ECO:0000259" key="2">
    <source>
        <dbReference type="PROSITE" id="PS50097"/>
    </source>
</evidence>
<dbReference type="Pfam" id="PF02214">
    <property type="entry name" value="BTB_2"/>
    <property type="match status" value="1"/>
</dbReference>
<evidence type="ECO:0000256" key="1">
    <source>
        <dbReference type="ARBA" id="ARBA00004906"/>
    </source>
</evidence>
<dbReference type="CDD" id="cd18316">
    <property type="entry name" value="BTB_POZ_KCTD-like"/>
    <property type="match status" value="1"/>
</dbReference>
<dbReference type="PROSITE" id="PS50097">
    <property type="entry name" value="BTB"/>
    <property type="match status" value="1"/>
</dbReference>
<accession>A0AAE0LKX7</accession>
<evidence type="ECO:0000313" key="4">
    <source>
        <dbReference type="Proteomes" id="UP001190700"/>
    </source>
</evidence>
<dbReference type="InterPro" id="IPR003131">
    <property type="entry name" value="T1-type_BTB"/>
</dbReference>
<sequence>METVQDGDIEPCTIQTDAQSLDSLFSECTRRLDEERKALHQSSEALAKDRSLLEKEKTEMTSKNINQGDVIELNVGGENFAALRRTLLCAPTDSYFHALFSGRWEESLSRDSQGRVFLDINPEIFRVLLSHLRTIAFTDPEKRLYLGKDSTNDREFWVTMKYLGLTDPRLDEVSIIDAYFLRVDGSELVKVTPTAEFISVKKQPSPRGHTFACGAEKLLCNMDSVMWKVRITSKTHWMFIGIIAKPAAPNDSYRDNTSYGLAGPRQSYRSGDLEATPSWTTDWQTGNTAILKLCLEIGALEIIVFRSDGAETAEYFKIPISNQHLNNSSMKQEWRLHFNLYDPNDSLEIHPTITKRELEVCDSLRGG</sequence>
<dbReference type="Gene3D" id="3.30.710.10">
    <property type="entry name" value="Potassium Channel Kv1.1, Chain A"/>
    <property type="match status" value="1"/>
</dbReference>
<dbReference type="GO" id="GO:0051260">
    <property type="term" value="P:protein homooligomerization"/>
    <property type="evidence" value="ECO:0007669"/>
    <property type="project" value="InterPro"/>
</dbReference>
<dbReference type="Proteomes" id="UP001190700">
    <property type="component" value="Unassembled WGS sequence"/>
</dbReference>
<dbReference type="AlphaFoldDB" id="A0AAE0LKX7"/>
<feature type="domain" description="BTB" evidence="2">
    <location>
        <begin position="69"/>
        <end position="141"/>
    </location>
</feature>
<dbReference type="EMBL" id="LGRX02000445">
    <property type="protein sequence ID" value="KAK3288529.1"/>
    <property type="molecule type" value="Genomic_DNA"/>
</dbReference>
<evidence type="ECO:0000313" key="3">
    <source>
        <dbReference type="EMBL" id="KAK3288529.1"/>
    </source>
</evidence>
<name>A0AAE0LKX7_9CHLO</name>
<protein>
    <recommendedName>
        <fullName evidence="2">BTB domain-containing protein</fullName>
    </recommendedName>
</protein>
<reference evidence="3 4" key="1">
    <citation type="journal article" date="2015" name="Genome Biol. Evol.">
        <title>Comparative Genomics of a Bacterivorous Green Alga Reveals Evolutionary Causalities and Consequences of Phago-Mixotrophic Mode of Nutrition.</title>
        <authorList>
            <person name="Burns J.A."/>
            <person name="Paasch A."/>
            <person name="Narechania A."/>
            <person name="Kim E."/>
        </authorList>
    </citation>
    <scope>NUCLEOTIDE SEQUENCE [LARGE SCALE GENOMIC DNA]</scope>
    <source>
        <strain evidence="3 4">PLY_AMNH</strain>
    </source>
</reference>